<organism evidence="3">
    <name type="scientific">bioreactor metagenome</name>
    <dbReference type="NCBI Taxonomy" id="1076179"/>
    <lineage>
        <taxon>unclassified sequences</taxon>
        <taxon>metagenomes</taxon>
        <taxon>ecological metagenomes</taxon>
    </lineage>
</organism>
<proteinExistence type="predicted"/>
<evidence type="ECO:0000313" key="3">
    <source>
        <dbReference type="EMBL" id="MPN08970.1"/>
    </source>
</evidence>
<feature type="region of interest" description="Disordered" evidence="1">
    <location>
        <begin position="67"/>
        <end position="104"/>
    </location>
</feature>
<dbReference type="AlphaFoldDB" id="A0A645F537"/>
<evidence type="ECO:0000256" key="1">
    <source>
        <dbReference type="SAM" id="MobiDB-lite"/>
    </source>
</evidence>
<feature type="transmembrane region" description="Helical" evidence="2">
    <location>
        <begin position="116"/>
        <end position="142"/>
    </location>
</feature>
<keyword evidence="2" id="KW-0812">Transmembrane</keyword>
<feature type="compositionally biased region" description="Basic and acidic residues" evidence="1">
    <location>
        <begin position="83"/>
        <end position="104"/>
    </location>
</feature>
<accession>A0A645F537</accession>
<keyword evidence="2" id="KW-0472">Membrane</keyword>
<evidence type="ECO:0000256" key="2">
    <source>
        <dbReference type="SAM" id="Phobius"/>
    </source>
</evidence>
<feature type="region of interest" description="Disordered" evidence="1">
    <location>
        <begin position="23"/>
        <end position="49"/>
    </location>
</feature>
<feature type="compositionally biased region" description="Basic and acidic residues" evidence="1">
    <location>
        <begin position="35"/>
        <end position="45"/>
    </location>
</feature>
<dbReference type="EMBL" id="VSSQ01055066">
    <property type="protein sequence ID" value="MPN08970.1"/>
    <property type="molecule type" value="Genomic_DNA"/>
</dbReference>
<sequence length="146" mass="16291">MCRSRLRRWYVRRDVLRHHVGVHVEHHPQRTGNADGHEHDGEDGGQHGPAAFDLAVHVQEEHHVNDDLHHGKATQHQHGGRAVGDDVGHDQPERDGRQDDRQDEARHIAREGAVRAFIVVIVAVIVVVMTGGCVVVCCAHQSTPIR</sequence>
<comment type="caution">
    <text evidence="3">The sequence shown here is derived from an EMBL/GenBank/DDBJ whole genome shotgun (WGS) entry which is preliminary data.</text>
</comment>
<protein>
    <submittedName>
        <fullName evidence="3">Uncharacterized protein</fullName>
    </submittedName>
</protein>
<name>A0A645F537_9ZZZZ</name>
<reference evidence="3" key="1">
    <citation type="submission" date="2019-08" db="EMBL/GenBank/DDBJ databases">
        <authorList>
            <person name="Kucharzyk K."/>
            <person name="Murdoch R.W."/>
            <person name="Higgins S."/>
            <person name="Loffler F."/>
        </authorList>
    </citation>
    <scope>NUCLEOTIDE SEQUENCE</scope>
</reference>
<keyword evidence="2" id="KW-1133">Transmembrane helix</keyword>
<gene>
    <name evidence="3" type="ORF">SDC9_156258</name>
</gene>